<evidence type="ECO:0000313" key="10">
    <source>
        <dbReference type="EMBL" id="THW34477.1"/>
    </source>
</evidence>
<dbReference type="GO" id="GO:0033698">
    <property type="term" value="C:Rpd3L complex"/>
    <property type="evidence" value="ECO:0007669"/>
    <property type="project" value="UniProtKB-ARBA"/>
</dbReference>
<keyword evidence="2" id="KW-0678">Repressor</keyword>
<dbReference type="InterPro" id="IPR039774">
    <property type="entry name" value="Sin3-like"/>
</dbReference>
<comment type="caution">
    <text evidence="11">The sequence shown here is derived from an EMBL/GenBank/DDBJ whole genome shotgun (WGS) entry which is preliminary data.</text>
</comment>
<evidence type="ECO:0000256" key="5">
    <source>
        <dbReference type="ARBA" id="ARBA00023163"/>
    </source>
</evidence>
<dbReference type="Pfam" id="PF08295">
    <property type="entry name" value="Sin3_corepress"/>
    <property type="match status" value="1"/>
</dbReference>
<proteinExistence type="predicted"/>
<feature type="compositionally biased region" description="Basic and acidic residues" evidence="8">
    <location>
        <begin position="1101"/>
        <end position="1121"/>
    </location>
</feature>
<dbReference type="Gene3D" id="1.20.1160.11">
    <property type="entry name" value="Paired amphipathic helix"/>
    <property type="match status" value="3"/>
</dbReference>
<organism evidence="11">
    <name type="scientific">Aureobasidium pullulans</name>
    <name type="common">Black yeast</name>
    <name type="synonym">Pullularia pullulans</name>
    <dbReference type="NCBI Taxonomy" id="5580"/>
    <lineage>
        <taxon>Eukaryota</taxon>
        <taxon>Fungi</taxon>
        <taxon>Dikarya</taxon>
        <taxon>Ascomycota</taxon>
        <taxon>Pezizomycotina</taxon>
        <taxon>Dothideomycetes</taxon>
        <taxon>Dothideomycetidae</taxon>
        <taxon>Dothideales</taxon>
        <taxon>Saccotheciaceae</taxon>
        <taxon>Aureobasidium</taxon>
    </lineage>
</organism>
<dbReference type="PANTHER" id="PTHR12346:SF0">
    <property type="entry name" value="SIN3A, ISOFORM G"/>
    <property type="match status" value="1"/>
</dbReference>
<dbReference type="Pfam" id="PF16879">
    <property type="entry name" value="Sin3a_C"/>
    <property type="match status" value="1"/>
</dbReference>
<dbReference type="InterPro" id="IPR031693">
    <property type="entry name" value="Sin3_C"/>
</dbReference>
<dbReference type="SMART" id="SM00761">
    <property type="entry name" value="HDAC_interact"/>
    <property type="match status" value="1"/>
</dbReference>
<evidence type="ECO:0000256" key="3">
    <source>
        <dbReference type="ARBA" id="ARBA00022737"/>
    </source>
</evidence>
<feature type="region of interest" description="Disordered" evidence="8">
    <location>
        <begin position="334"/>
        <end position="355"/>
    </location>
</feature>
<dbReference type="InterPro" id="IPR013194">
    <property type="entry name" value="HDAC_interact_dom"/>
</dbReference>
<dbReference type="EMBL" id="QZAS01000049">
    <property type="protein sequence ID" value="THX01353.1"/>
    <property type="molecule type" value="Genomic_DNA"/>
</dbReference>
<dbReference type="GO" id="GO:0000122">
    <property type="term" value="P:negative regulation of transcription by RNA polymerase II"/>
    <property type="evidence" value="ECO:0007669"/>
    <property type="project" value="TreeGrafter"/>
</dbReference>
<dbReference type="SUPFAM" id="SSF47762">
    <property type="entry name" value="PAH2 domain"/>
    <property type="match status" value="3"/>
</dbReference>
<evidence type="ECO:0000313" key="12">
    <source>
        <dbReference type="Proteomes" id="UP000309076"/>
    </source>
</evidence>
<dbReference type="FunFam" id="1.20.1160.11:FF:000001">
    <property type="entry name" value="Paired amphipathic helix protein Sin3"/>
    <property type="match status" value="1"/>
</dbReference>
<feature type="compositionally biased region" description="Polar residues" evidence="8">
    <location>
        <begin position="1122"/>
        <end position="1137"/>
    </location>
</feature>
<evidence type="ECO:0000256" key="8">
    <source>
        <dbReference type="SAM" id="MobiDB-lite"/>
    </source>
</evidence>
<feature type="compositionally biased region" description="Low complexity" evidence="8">
    <location>
        <begin position="31"/>
        <end position="41"/>
    </location>
</feature>
<gene>
    <name evidence="11" type="ORF">D6D13_08994</name>
    <name evidence="10" type="ORF">D6D21_09570</name>
</gene>
<sequence>MNPAHRDGWPPREDHTPLHRTFAGNPPPAHPGAAPSPRTGGLPPPPGTASPESPTIHMLTTDTGSFAPFQQASHNILNPPSPRHQAQAAFPLGRDMPDHRDNIHIKEEQDAVRRDQQRERQHMDQLPPHQAQGGPIHLHQPVAVAPRTVHGPNGLLANTPGGHGQMPNAVFSGGPVQPATQSQAMLVPMQPGSAQPANVGQGQQPILNVRLQLLPSAVQPADYRQDALSYLDQVKVQFVDHPDVYNRFLDIMKDFKSGAYVSVSTSDSSEVLTRYSIDTPGVIERVSTLFAGNPELIQGFNTFLPPGYRIECGTGDDPNAIRVTTPMGTTVQAMPAPRPISPRTAAPPQDGSNPEGPLFAAVNRQANGNWTPQAPSHSHIAHSPSGRPVGTAPFTSQMNPQQAAAIAEAQAREQQALSLQQEQRVSQLQNAVSAAAGDNLARAGMMSPSGGAAALAQGELVIGPDGQPMGHEKVRPQVEFNHAISYVNKIKVRTARLFESYLLLTFDQNRFQQQPDIYKQFLEILQTYQRESKPIQDVYAQVTRLFNSAPDLLEDFKQFLPESAAHAKAAAAARAQQQEESVMLSNVRGDPFYQAPQPHQTPRAEHRLPPVGNFAPTPTVNKDNKRKRGDRQGTVTNTGPETNGLAKAPAYGQMASVNKRAKQTHTGRQALPSDVPPTSPTLVPALPEPLPPTSSSLATADEMSFFDRAKKAIGNKAAMNEFLKLCNLFSQDLIDRVTLVHKARGFIGSNPDLFQWFQMWVGYVNDDILIENKPRAPPCRISLSNCRGLGPSYRLLPKRERLKPCRGRDELCNEVLNDDWASHPTWASEDSGFIAHRKNIHEEGLHKIEEERHDYDFNIEACSRTIQLLEPIAQQILRMNNREKEALEIPPGLGGQSETIHKRIIMKLYGREKGHMVVQSLHAQPYKVIPVLLNRLKQKLEEWKQAQREWEKVWRDQTQKMFWKSLDHQAVNAKQADKRQFQTKTLLAEVQTRYEEQKRQRLAGQNPRKPQMAYKLEDTSVIIDASHLVLLYAEQMHSTEYPRLTSFIREFIPLFFGLDYEWFGNQIRAKFGDTPHMDVGEDSISAFDDPINAKPRKPTTKKGDLLRGVLERGRKNRKDDGSNTPLSRASTPDNASNVDEDMSDGVNMVEDLKSDIALDTWASHPMAGNVHKDKELYLNQMYTRTRFNLYGNANIYCFIRVFVLLYERLNNIKQAETDAHTTVNRAMAPKPATELGIIDKLPTDFFTDVSEGSNFYRQILGMFEDLIKGDMDMAHIEETLRRYYLQCGWQLYSFDKLLGALVRFAISMLGSESTKDKSWDILQLFRKDRQKDETSFQDEMNYRKQTEKFTKDTDIYGIAYDQATSEVQIRVYRKDDPTLDTTSMLQEDLWRVYVTNLLKLAPTPDVPATRRRPVMHRNLRQLNIDPGSIYSDERSDEYRRLCDSAVSSEGLEFRVAVELYRMYFIKNTDEYAYQPAGIRSGGKEGVEDADLTARYRSDRSQDTFVINNAAMKGLSKEDVEGKNSGFSALVREGGVAVSSGPADEDEEMED</sequence>
<protein>
    <recommendedName>
        <fullName evidence="9">Histone deacetylase interacting domain-containing protein</fullName>
    </recommendedName>
</protein>
<dbReference type="OrthoDB" id="10265969at2759"/>
<feature type="region of interest" description="Disordered" evidence="8">
    <location>
        <begin position="1082"/>
        <end position="1142"/>
    </location>
</feature>
<dbReference type="InterPro" id="IPR003822">
    <property type="entry name" value="PAH"/>
</dbReference>
<feature type="domain" description="Histone deacetylase interacting" evidence="9">
    <location>
        <begin position="785"/>
        <end position="886"/>
    </location>
</feature>
<reference evidence="11 12" key="1">
    <citation type="submission" date="2018-10" db="EMBL/GenBank/DDBJ databases">
        <title>Fifty Aureobasidium pullulans genomes reveal a recombining polyextremotolerant generalist.</title>
        <authorList>
            <person name="Gostincar C."/>
            <person name="Turk M."/>
            <person name="Zajc J."/>
            <person name="Gunde-Cimerman N."/>
        </authorList>
    </citation>
    <scope>NUCLEOTIDE SEQUENCE [LARGE SCALE GENOMIC DNA]</scope>
    <source>
        <strain evidence="11">EXF-10085</strain>
        <strain evidence="10 12">EXF-10796</strain>
    </source>
</reference>
<dbReference type="GO" id="GO:0003714">
    <property type="term" value="F:transcription corepressor activity"/>
    <property type="evidence" value="ECO:0007669"/>
    <property type="project" value="InterPro"/>
</dbReference>
<accession>A0A4S9C478</accession>
<keyword evidence="3" id="KW-0677">Repeat</keyword>
<dbReference type="PROSITE" id="PS51477">
    <property type="entry name" value="PAH"/>
    <property type="match status" value="2"/>
</dbReference>
<feature type="region of interest" description="Disordered" evidence="8">
    <location>
        <begin position="589"/>
        <end position="682"/>
    </location>
</feature>
<feature type="compositionally biased region" description="Basic and acidic residues" evidence="8">
    <location>
        <begin position="1"/>
        <end position="17"/>
    </location>
</feature>
<keyword evidence="4" id="KW-0805">Transcription regulation</keyword>
<comment type="subcellular location">
    <subcellularLocation>
        <location evidence="1 7">Nucleus</location>
    </subcellularLocation>
</comment>
<evidence type="ECO:0000256" key="7">
    <source>
        <dbReference type="PROSITE-ProRule" id="PRU00810"/>
    </source>
</evidence>
<name>A0A4S9C478_AURPU</name>
<dbReference type="InterPro" id="IPR036600">
    <property type="entry name" value="PAH_sf"/>
</dbReference>
<keyword evidence="5" id="KW-0804">Transcription</keyword>
<evidence type="ECO:0000313" key="11">
    <source>
        <dbReference type="EMBL" id="THX01353.1"/>
    </source>
</evidence>
<dbReference type="PANTHER" id="PTHR12346">
    <property type="entry name" value="SIN3B-RELATED"/>
    <property type="match status" value="1"/>
</dbReference>
<feature type="region of interest" description="Disordered" evidence="8">
    <location>
        <begin position="1"/>
        <end position="61"/>
    </location>
</feature>
<evidence type="ECO:0000256" key="2">
    <source>
        <dbReference type="ARBA" id="ARBA00022491"/>
    </source>
</evidence>
<evidence type="ECO:0000256" key="1">
    <source>
        <dbReference type="ARBA" id="ARBA00004123"/>
    </source>
</evidence>
<dbReference type="Proteomes" id="UP000309076">
    <property type="component" value="Unassembled WGS sequence"/>
</dbReference>
<dbReference type="EMBL" id="QZAM01000318">
    <property type="protein sequence ID" value="THW34477.1"/>
    <property type="molecule type" value="Genomic_DNA"/>
</dbReference>
<evidence type="ECO:0000256" key="6">
    <source>
        <dbReference type="ARBA" id="ARBA00023242"/>
    </source>
</evidence>
<dbReference type="Pfam" id="PF02671">
    <property type="entry name" value="PAH"/>
    <property type="match status" value="3"/>
</dbReference>
<evidence type="ECO:0000259" key="9">
    <source>
        <dbReference type="SMART" id="SM00761"/>
    </source>
</evidence>
<evidence type="ECO:0000256" key="4">
    <source>
        <dbReference type="ARBA" id="ARBA00023015"/>
    </source>
</evidence>
<dbReference type="GO" id="GO:0010628">
    <property type="term" value="P:positive regulation of gene expression"/>
    <property type="evidence" value="ECO:0007669"/>
    <property type="project" value="UniProtKB-ARBA"/>
</dbReference>
<dbReference type="FunFam" id="1.20.1160.11:FF:000002">
    <property type="entry name" value="Paired amphipathic helix protein SIN3"/>
    <property type="match status" value="1"/>
</dbReference>
<dbReference type="FunFam" id="1.20.1160.11:FF:000003">
    <property type="entry name" value="Paired amphipathic helix SIN3-like protein"/>
    <property type="match status" value="1"/>
</dbReference>
<keyword evidence="6 7" id="KW-0539">Nucleus</keyword>